<keyword evidence="3 5" id="KW-0479">Metal-binding</keyword>
<dbReference type="Proteomes" id="UP000027073">
    <property type="component" value="Unassembled WGS sequence"/>
</dbReference>
<feature type="binding site" evidence="5">
    <location>
        <position position="327"/>
    </location>
    <ligand>
        <name>a divalent metal cation</name>
        <dbReference type="ChEBI" id="CHEBI:60240"/>
        <label>2</label>
        <note>catalytic</note>
    </ligand>
</feature>
<feature type="domain" description="Peptidase M24" evidence="7">
    <location>
        <begin position="107"/>
        <end position="333"/>
    </location>
</feature>
<evidence type="ECO:0000256" key="6">
    <source>
        <dbReference type="RuleBase" id="RU003653"/>
    </source>
</evidence>
<dbReference type="EMBL" id="KL198007">
    <property type="protein sequence ID" value="KDQ29746.1"/>
    <property type="molecule type" value="Genomic_DNA"/>
</dbReference>
<dbReference type="InterPro" id="IPR036005">
    <property type="entry name" value="Creatinase/aminopeptidase-like"/>
</dbReference>
<dbReference type="PANTHER" id="PTHR43330">
    <property type="entry name" value="METHIONINE AMINOPEPTIDASE"/>
    <property type="match status" value="1"/>
</dbReference>
<feature type="binding site" evidence="5">
    <location>
        <position position="270"/>
    </location>
    <ligand>
        <name>substrate</name>
    </ligand>
</feature>
<keyword evidence="4 5" id="KW-0378">Hydrolase</keyword>
<dbReference type="HOGENOM" id="CLU_015857_1_1_1"/>
<gene>
    <name evidence="8" type="ORF">PLEOSDRAFT_1039875</name>
</gene>
<feature type="binding site" evidence="5">
    <location>
        <position position="200"/>
    </location>
    <ligand>
        <name>a divalent metal cation</name>
        <dbReference type="ChEBI" id="CHEBI:60240"/>
        <label>2</label>
        <note>catalytic</note>
    </ligand>
</feature>
<dbReference type="SUPFAM" id="SSF55920">
    <property type="entry name" value="Creatinase/aminopeptidase"/>
    <property type="match status" value="1"/>
</dbReference>
<evidence type="ECO:0000256" key="4">
    <source>
        <dbReference type="ARBA" id="ARBA00022801"/>
    </source>
</evidence>
<dbReference type="Gene3D" id="3.90.230.10">
    <property type="entry name" value="Creatinase/methionine aminopeptidase superfamily"/>
    <property type="match status" value="1"/>
</dbReference>
<protein>
    <recommendedName>
        <fullName evidence="6">Methionine aminopeptidase</fullName>
        <ecNumber evidence="6">3.4.11.18</ecNumber>
    </recommendedName>
</protein>
<dbReference type="InParanoid" id="A0A067P1L2"/>
<dbReference type="OrthoDB" id="3209743at2759"/>
<evidence type="ECO:0000313" key="9">
    <source>
        <dbReference type="Proteomes" id="UP000027073"/>
    </source>
</evidence>
<feature type="binding site" evidence="5">
    <location>
        <position position="263"/>
    </location>
    <ligand>
        <name>a divalent metal cation</name>
        <dbReference type="ChEBI" id="CHEBI:60240"/>
        <label>2</label>
        <note>catalytic</note>
    </ligand>
</feature>
<evidence type="ECO:0000259" key="7">
    <source>
        <dbReference type="Pfam" id="PF00557"/>
    </source>
</evidence>
<reference evidence="9" key="1">
    <citation type="journal article" date="2014" name="Proc. Natl. Acad. Sci. U.S.A.">
        <title>Extensive sampling of basidiomycete genomes demonstrates inadequacy of the white-rot/brown-rot paradigm for wood decay fungi.</title>
        <authorList>
            <person name="Riley R."/>
            <person name="Salamov A.A."/>
            <person name="Brown D.W."/>
            <person name="Nagy L.G."/>
            <person name="Floudas D."/>
            <person name="Held B.W."/>
            <person name="Levasseur A."/>
            <person name="Lombard V."/>
            <person name="Morin E."/>
            <person name="Otillar R."/>
            <person name="Lindquist E.A."/>
            <person name="Sun H."/>
            <person name="LaButti K.M."/>
            <person name="Schmutz J."/>
            <person name="Jabbour D."/>
            <person name="Luo H."/>
            <person name="Baker S.E."/>
            <person name="Pisabarro A.G."/>
            <person name="Walton J.D."/>
            <person name="Blanchette R.A."/>
            <person name="Henrissat B."/>
            <person name="Martin F."/>
            <person name="Cullen D."/>
            <person name="Hibbett D.S."/>
            <person name="Grigoriev I.V."/>
        </authorList>
    </citation>
    <scope>NUCLEOTIDE SEQUENCE [LARGE SCALE GENOMIC DNA]</scope>
    <source>
        <strain evidence="9">PC15</strain>
    </source>
</reference>
<accession>A0A067P1L2</accession>
<dbReference type="HAMAP" id="MF_01974">
    <property type="entry name" value="MetAP_1"/>
    <property type="match status" value="1"/>
</dbReference>
<dbReference type="InterPro" id="IPR002467">
    <property type="entry name" value="Pept_M24A_MAP1"/>
</dbReference>
<dbReference type="GO" id="GO:0004239">
    <property type="term" value="F:initiator methionyl aminopeptidase activity"/>
    <property type="evidence" value="ECO:0007669"/>
    <property type="project" value="UniProtKB-UniRule"/>
</dbReference>
<dbReference type="VEuPathDB" id="FungiDB:PLEOSDRAFT_1039875"/>
<dbReference type="PANTHER" id="PTHR43330:SF8">
    <property type="entry name" value="METHIONINE AMINOPEPTIDASE 1D, MITOCHONDRIAL"/>
    <property type="match status" value="1"/>
</dbReference>
<dbReference type="GO" id="GO:0006508">
    <property type="term" value="P:proteolysis"/>
    <property type="evidence" value="ECO:0007669"/>
    <property type="project" value="UniProtKB-KW"/>
</dbReference>
<feature type="binding site" evidence="5">
    <location>
        <position position="172"/>
    </location>
    <ligand>
        <name>substrate</name>
    </ligand>
</feature>
<feature type="binding site" evidence="5">
    <location>
        <position position="189"/>
    </location>
    <ligand>
        <name>a divalent metal cation</name>
        <dbReference type="ChEBI" id="CHEBI:60240"/>
        <label>1</label>
    </ligand>
</feature>
<proteinExistence type="inferred from homology"/>
<keyword evidence="2 5" id="KW-0645">Protease</keyword>
<dbReference type="InterPro" id="IPR001714">
    <property type="entry name" value="Pept_M24_MAP"/>
</dbReference>
<comment type="similarity">
    <text evidence="5">Belongs to the peptidase M24A family. Methionine aminopeptidase type 1 subfamily.</text>
</comment>
<keyword evidence="1 5" id="KW-0031">Aminopeptidase</keyword>
<dbReference type="EC" id="3.4.11.18" evidence="6"/>
<comment type="cofactor">
    <cofactor evidence="5">
        <name>Co(2+)</name>
        <dbReference type="ChEBI" id="CHEBI:48828"/>
    </cofactor>
    <cofactor evidence="5">
        <name>Zn(2+)</name>
        <dbReference type="ChEBI" id="CHEBI:29105"/>
    </cofactor>
    <cofactor evidence="5">
        <name>Mn(2+)</name>
        <dbReference type="ChEBI" id="CHEBI:29035"/>
    </cofactor>
    <cofactor evidence="5">
        <name>Fe(2+)</name>
        <dbReference type="ChEBI" id="CHEBI:29033"/>
    </cofactor>
    <text evidence="5">Binds 2 divalent metal cations per subunit. Has a high-affinity and a low affinity metal-binding site. The true nature of the physiological cofactor is under debate. The enzyme is active with cobalt, zinc, manganese or divalent iron ions. Most likely, methionine aminopeptidases function as mononuclear Fe(2+)-metalloproteases under physiological conditions, and the catalytically relevant metal-binding site has been assigned to the histidine-containing high-affinity site.</text>
</comment>
<dbReference type="STRING" id="1137138.A0A067P1L2"/>
<evidence type="ECO:0000256" key="3">
    <source>
        <dbReference type="ARBA" id="ARBA00022723"/>
    </source>
</evidence>
<feature type="binding site" evidence="5">
    <location>
        <position position="295"/>
    </location>
    <ligand>
        <name>a divalent metal cation</name>
        <dbReference type="ChEBI" id="CHEBI:60240"/>
        <label>2</label>
        <note>catalytic</note>
    </ligand>
</feature>
<evidence type="ECO:0000256" key="1">
    <source>
        <dbReference type="ARBA" id="ARBA00022438"/>
    </source>
</evidence>
<comment type="catalytic activity">
    <reaction evidence="5 6">
        <text>Release of N-terminal amino acids, preferentially methionine, from peptides and arylamides.</text>
        <dbReference type="EC" id="3.4.11.18"/>
    </reaction>
</comment>
<evidence type="ECO:0000256" key="2">
    <source>
        <dbReference type="ARBA" id="ARBA00022670"/>
    </source>
</evidence>
<dbReference type="CDD" id="cd01086">
    <property type="entry name" value="MetAP1"/>
    <property type="match status" value="1"/>
</dbReference>
<feature type="binding site" evidence="5">
    <location>
        <position position="327"/>
    </location>
    <ligand>
        <name>a divalent metal cation</name>
        <dbReference type="ChEBI" id="CHEBI:60240"/>
        <label>1</label>
    </ligand>
</feature>
<dbReference type="AlphaFoldDB" id="A0A067P1L2"/>
<name>A0A067P1L2_PLEO1</name>
<evidence type="ECO:0000256" key="5">
    <source>
        <dbReference type="HAMAP-Rule" id="MF_03174"/>
    </source>
</evidence>
<evidence type="ECO:0000313" key="8">
    <source>
        <dbReference type="EMBL" id="KDQ29746.1"/>
    </source>
</evidence>
<organism evidence="8 9">
    <name type="scientific">Pleurotus ostreatus (strain PC15)</name>
    <name type="common">Oyster mushroom</name>
    <dbReference type="NCBI Taxonomy" id="1137138"/>
    <lineage>
        <taxon>Eukaryota</taxon>
        <taxon>Fungi</taxon>
        <taxon>Dikarya</taxon>
        <taxon>Basidiomycota</taxon>
        <taxon>Agaricomycotina</taxon>
        <taxon>Agaricomycetes</taxon>
        <taxon>Agaricomycetidae</taxon>
        <taxon>Agaricales</taxon>
        <taxon>Pleurotineae</taxon>
        <taxon>Pleurotaceae</taxon>
        <taxon>Pleurotus</taxon>
    </lineage>
</organism>
<dbReference type="GO" id="GO:0070006">
    <property type="term" value="F:metalloaminopeptidase activity"/>
    <property type="evidence" value="ECO:0007669"/>
    <property type="project" value="UniProtKB-UniRule"/>
</dbReference>
<dbReference type="NCBIfam" id="TIGR00500">
    <property type="entry name" value="met_pdase_I"/>
    <property type="match status" value="1"/>
</dbReference>
<feature type="binding site" evidence="5">
    <location>
        <position position="200"/>
    </location>
    <ligand>
        <name>a divalent metal cation</name>
        <dbReference type="ChEBI" id="CHEBI:60240"/>
        <label>1</label>
    </ligand>
</feature>
<dbReference type="GO" id="GO:0046872">
    <property type="term" value="F:metal ion binding"/>
    <property type="evidence" value="ECO:0007669"/>
    <property type="project" value="UniProtKB-UniRule"/>
</dbReference>
<dbReference type="Pfam" id="PF00557">
    <property type="entry name" value="Peptidase_M24"/>
    <property type="match status" value="1"/>
</dbReference>
<dbReference type="PRINTS" id="PR00599">
    <property type="entry name" value="MAPEPTIDASE"/>
</dbReference>
<comment type="function">
    <text evidence="6">Cotranslationally removes the N-terminal methionine from nascent proteins. The N-terminal methionine is often cleaved when the second residue in the primary sequence is small and uncharged (Met-Ala-, Cys, Gly, Pro, Ser, Thr, or Val).</text>
</comment>
<sequence>MATFTRRLTPLRFRWIDKANRSALSATGCRRYSQKAPALEASDFDFGEYSVILPEEPFVFGVSHITPRLVPEAIPRPPYASSTKLPGDPYAYPPNACIPLGGSEEQRVRKSGALAKAVRDYAGTLVKVGATTNSIDAAIHEFIIAKSAYPSPLLYRGFPRSCCTSINNIITHGIPDDRPLEDGDIINIDITVYLDGFHGDTSQTFLVGEVDAKGRELVDLTNKALHHGIAACGPGMRFRDIGQAIRESIKGFDVSISPQFTGHGIGSVFHHPPWIIHDINDEPGVMAPGHCFTIEPALIQGSKPTAWIFPDGWTASTENCARSAQAEHMVLITPDGVDVLTA</sequence>
<dbReference type="InterPro" id="IPR000994">
    <property type="entry name" value="Pept_M24"/>
</dbReference>